<feature type="compositionally biased region" description="Acidic residues" evidence="6">
    <location>
        <begin position="875"/>
        <end position="891"/>
    </location>
</feature>
<gene>
    <name evidence="8" type="ORF">CXQ85_002722</name>
</gene>
<protein>
    <recommendedName>
        <fullName evidence="7">WAC domain-containing protein</fullName>
    </recommendedName>
</protein>
<feature type="region of interest" description="Disordered" evidence="6">
    <location>
        <begin position="1194"/>
        <end position="1218"/>
    </location>
</feature>
<dbReference type="STRING" id="45357.A0A2V1AY30"/>
<feature type="region of interest" description="Disordered" evidence="6">
    <location>
        <begin position="1112"/>
        <end position="1159"/>
    </location>
</feature>
<keyword evidence="2 5" id="KW-0175">Coiled coil</keyword>
<dbReference type="InterPro" id="IPR028942">
    <property type="entry name" value="WHIM1_dom"/>
</dbReference>
<feature type="region of interest" description="Disordered" evidence="6">
    <location>
        <begin position="871"/>
        <end position="891"/>
    </location>
</feature>
<dbReference type="GO" id="GO:0000781">
    <property type="term" value="C:chromosome, telomeric region"/>
    <property type="evidence" value="ECO:0007669"/>
    <property type="project" value="GOC"/>
</dbReference>
<dbReference type="GO" id="GO:0005634">
    <property type="term" value="C:nucleus"/>
    <property type="evidence" value="ECO:0007669"/>
    <property type="project" value="UniProtKB-SubCell"/>
</dbReference>
<feature type="region of interest" description="Disordered" evidence="6">
    <location>
        <begin position="134"/>
        <end position="155"/>
    </location>
</feature>
<keyword evidence="3 4" id="KW-0539">Nucleus</keyword>
<dbReference type="Pfam" id="PF15613">
    <property type="entry name" value="WSD"/>
    <property type="match status" value="1"/>
</dbReference>
<dbReference type="AlphaFoldDB" id="A0A2V1AY30"/>
<evidence type="ECO:0000256" key="3">
    <source>
        <dbReference type="ARBA" id="ARBA00023242"/>
    </source>
</evidence>
<feature type="compositionally biased region" description="Acidic residues" evidence="6">
    <location>
        <begin position="590"/>
        <end position="621"/>
    </location>
</feature>
<dbReference type="PANTHER" id="PTHR32075:SF6">
    <property type="entry name" value="ISWI CHROMATIN-REMODELING COMPLEX SUBUNIT YPL216W-RELATED"/>
    <property type="match status" value="1"/>
</dbReference>
<feature type="compositionally biased region" description="Polar residues" evidence="6">
    <location>
        <begin position="136"/>
        <end position="146"/>
    </location>
</feature>
<feature type="region of interest" description="Disordered" evidence="6">
    <location>
        <begin position="251"/>
        <end position="283"/>
    </location>
</feature>
<dbReference type="GO" id="GO:0000785">
    <property type="term" value="C:chromatin"/>
    <property type="evidence" value="ECO:0007669"/>
    <property type="project" value="UniProtKB-ARBA"/>
</dbReference>
<evidence type="ECO:0000256" key="1">
    <source>
        <dbReference type="ARBA" id="ARBA00004123"/>
    </source>
</evidence>
<keyword evidence="9" id="KW-1185">Reference proteome</keyword>
<evidence type="ECO:0000313" key="8">
    <source>
        <dbReference type="EMBL" id="PVH22997.1"/>
    </source>
</evidence>
<proteinExistence type="predicted"/>
<dbReference type="EMBL" id="PKFO01000010">
    <property type="protein sequence ID" value="PVH22997.1"/>
    <property type="molecule type" value="Genomic_DNA"/>
</dbReference>
<evidence type="ECO:0000256" key="6">
    <source>
        <dbReference type="SAM" id="MobiDB-lite"/>
    </source>
</evidence>
<feature type="region of interest" description="Disordered" evidence="6">
    <location>
        <begin position="532"/>
        <end position="632"/>
    </location>
</feature>
<dbReference type="GeneID" id="37008053"/>
<feature type="region of interest" description="Disordered" evidence="6">
    <location>
        <begin position="926"/>
        <end position="964"/>
    </location>
</feature>
<feature type="coiled-coil region" evidence="5">
    <location>
        <begin position="379"/>
        <end position="406"/>
    </location>
</feature>
<evidence type="ECO:0000259" key="7">
    <source>
        <dbReference type="PROSITE" id="PS51136"/>
    </source>
</evidence>
<dbReference type="Pfam" id="PF15612">
    <property type="entry name" value="WHIM1"/>
    <property type="match status" value="1"/>
</dbReference>
<feature type="compositionally biased region" description="Basic and acidic residues" evidence="6">
    <location>
        <begin position="936"/>
        <end position="960"/>
    </location>
</feature>
<dbReference type="Pfam" id="PF02791">
    <property type="entry name" value="DDT"/>
    <property type="match status" value="1"/>
</dbReference>
<evidence type="ECO:0000313" key="9">
    <source>
        <dbReference type="Proteomes" id="UP000244309"/>
    </source>
</evidence>
<evidence type="ECO:0000256" key="4">
    <source>
        <dbReference type="PROSITE-ProRule" id="PRU00475"/>
    </source>
</evidence>
<dbReference type="InterPro" id="IPR018501">
    <property type="entry name" value="DDT_dom"/>
</dbReference>
<feature type="compositionally biased region" description="Basic residues" evidence="6">
    <location>
        <begin position="271"/>
        <end position="283"/>
    </location>
</feature>
<organism evidence="8 9">
    <name type="scientific">Candidozyma haemuli</name>
    <dbReference type="NCBI Taxonomy" id="45357"/>
    <lineage>
        <taxon>Eukaryota</taxon>
        <taxon>Fungi</taxon>
        <taxon>Dikarya</taxon>
        <taxon>Ascomycota</taxon>
        <taxon>Saccharomycotina</taxon>
        <taxon>Pichiomycetes</taxon>
        <taxon>Metschnikowiaceae</taxon>
        <taxon>Candidozyma</taxon>
    </lineage>
</organism>
<dbReference type="OrthoDB" id="332390at2759"/>
<evidence type="ECO:0000256" key="2">
    <source>
        <dbReference type="ARBA" id="ARBA00023054"/>
    </source>
</evidence>
<feature type="compositionally biased region" description="Basic and acidic residues" evidence="6">
    <location>
        <begin position="1196"/>
        <end position="1210"/>
    </location>
</feature>
<dbReference type="PROSITE" id="PS51136">
    <property type="entry name" value="WAC"/>
    <property type="match status" value="1"/>
</dbReference>
<dbReference type="PANTHER" id="PTHR32075">
    <property type="entry name" value="ISWI CHROMATIN-REMODELING COMPLEX SUBUNIT YPL216W-RELATED"/>
    <property type="match status" value="1"/>
</dbReference>
<dbReference type="InterPro" id="IPR028941">
    <property type="entry name" value="WHIM2_dom"/>
</dbReference>
<feature type="compositionally biased region" description="Basic and acidic residues" evidence="6">
    <location>
        <begin position="546"/>
        <end position="563"/>
    </location>
</feature>
<comment type="caution">
    <text evidence="8">The sequence shown here is derived from an EMBL/GenBank/DDBJ whole genome shotgun (WGS) entry which is preliminary data.</text>
</comment>
<dbReference type="InterPro" id="IPR013136">
    <property type="entry name" value="WSTF_Acf1_Cbp146"/>
</dbReference>
<name>A0A2V1AY30_9ASCO</name>
<dbReference type="GO" id="GO:0031509">
    <property type="term" value="P:subtelomeric heterochromatin formation"/>
    <property type="evidence" value="ECO:0007669"/>
    <property type="project" value="TreeGrafter"/>
</dbReference>
<reference evidence="8 9" key="1">
    <citation type="submission" date="2017-12" db="EMBL/GenBank/DDBJ databases">
        <title>Genome Sequence of a Multidrug-Resistant Candida haemulonii Isolate from a Patient with Chronic Leg Ulcers in Israel.</title>
        <authorList>
            <person name="Chow N.A."/>
            <person name="Gade L."/>
            <person name="Batra D."/>
            <person name="Rowe L.A."/>
            <person name="Ben-Ami R."/>
            <person name="Loparev V.N."/>
            <person name="Litvintseva A.P."/>
        </authorList>
    </citation>
    <scope>NUCLEOTIDE SEQUENCE [LARGE SCALE GENOMIC DNA]</scope>
    <source>
        <strain evidence="8 9">B11899</strain>
    </source>
</reference>
<dbReference type="Proteomes" id="UP000244309">
    <property type="component" value="Unassembled WGS sequence"/>
</dbReference>
<dbReference type="VEuPathDB" id="FungiDB:CXQ85_002722"/>
<feature type="domain" description="WAC" evidence="7">
    <location>
        <begin position="23"/>
        <end position="132"/>
    </location>
</feature>
<evidence type="ECO:0000256" key="5">
    <source>
        <dbReference type="SAM" id="Coils"/>
    </source>
</evidence>
<accession>A0A2V1AY30</accession>
<comment type="subcellular location">
    <subcellularLocation>
        <location evidence="1 4">Nucleus</location>
    </subcellularLocation>
</comment>
<sequence>MVLYKRKQVHFVRPPPVPSDLDTQIYVIPQTKEWFLEYDDYVNRLDYYHRRKFVCEITGNSCLTFFEAYDSENKEIKDVESNFPEALREHILRFLQFNRISRLDQLVDKVYSVFKNEYFPGEEIFVKVLTGKAENTESGDTPSVSSRKQRGTIREKVQYANPSDTKYLVSLMSDGSQIIATNNQISRDRNHFTKWLIKTFVKLSVTRSHKVGAPWVVKQKYAKKYRIPSEYPEDLKPFASTTPSGEILYEEEAKKPKSPAPQQTPEASATKVKKQKAPKAKSLKKKATINAAKAMDNIEIITVDDVKEPKQLIKDGPRRRFAPYHLPPLVRKELDDHEQLSLSSIQPSKKTMINDLQLNFDIQAPRPVPNTLHLSEHAIELKDSAAKQLEEDIEEDEKEVADQMDTKSKTPQQLSVEKKIDSMKHELSTLSTGTLRCVQEALECWAFLNIYHSVFNLDTFTFDDFLCAMSWNAQQLEDQGRCELLDEIWCAVLSGFISNQIPTGKDANRDDSDYENLFGLQVSLPPRISLLHPNVQKGDVDEGDDDARGSDSEDEGKTLKSEDDASDNESGSDSPKSKAKAGKQNGSADGADETAADNESEEEKDEADNEESDDEEEEDDEPKEHLAHQVKNYRGTKWHDRLRKRNFKDGNWQVILLGVLSMVDYVPAYEETIQSVYRALAPISVSPANASTVLTQFYSSMSLDLRIKALHILTSLLINGSLVRSYIDDCLESSTSLRRTRLDVIRDYRDALGTATRAHTAIFEKLFEAYDKNIDSEMWSNFNRKKPRFHTKGYSLTEYEQSLFDSDEEFKKFWNQRDEYIEKIKIFKEDLRKVETRLTEIDCQRVRLLGKDRHFNRYWWFENNGLPNLHFSSGMDEEEDGDPAEADDYDVDDKEDVQEETYLMGRLWIQGPSIADVTLNLSSTSDEMKSLSGAQKSEDSPVKKEDDESKVEESEMHDFQDGGSPVKVMNFDKLPQSYKDTASKFGIHFDHSEISVNGSCVIDRLGAIPETHDATDLTPMHRKLIEEAPCPLTAGDDWRYYDDQESIEKLISWLNPWGVRESSLKKELVRVKDALITSITARRKALWLDDVPKTENQDLDAQVEAVENKIEQLKSGTVSDKSEDEGDAVNGSRKRPNRSSSGRPAKRQKTTEETIKTGTLEELGELQTKLINDKESKRNENQVNRVLEWVNSKANDAFDKTLYDGGDKAKPRPRKARK</sequence>
<dbReference type="RefSeq" id="XP_025343937.1">
    <property type="nucleotide sequence ID" value="XM_025486387.1"/>
</dbReference>
<dbReference type="Pfam" id="PF10537">
    <property type="entry name" value="WAC_Acf1_DNA_bd"/>
    <property type="match status" value="1"/>
</dbReference>